<feature type="compositionally biased region" description="Polar residues" evidence="9">
    <location>
        <begin position="609"/>
        <end position="634"/>
    </location>
</feature>
<reference evidence="11 12" key="1">
    <citation type="submission" date="2024-03" db="EMBL/GenBank/DDBJ databases">
        <title>A high-quality draft genome sequence of Diaporthe vaccinii, a causative agent of upright dieback and viscid rot disease in cranberry plants.</title>
        <authorList>
            <person name="Sarrasin M."/>
            <person name="Lang B.F."/>
            <person name="Burger G."/>
        </authorList>
    </citation>
    <scope>NUCLEOTIDE SEQUENCE [LARGE SCALE GENOMIC DNA]</scope>
    <source>
        <strain evidence="11 12">IS7</strain>
    </source>
</reference>
<feature type="region of interest" description="Disordered" evidence="9">
    <location>
        <begin position="673"/>
        <end position="694"/>
    </location>
</feature>
<keyword evidence="8" id="KW-0464">Manganese</keyword>
<dbReference type="InterPro" id="IPR007722">
    <property type="entry name" value="DCP2_BoxA"/>
</dbReference>
<dbReference type="PROSITE" id="PS51462">
    <property type="entry name" value="NUDIX"/>
    <property type="match status" value="1"/>
</dbReference>
<dbReference type="InterPro" id="IPR044099">
    <property type="entry name" value="Dcp2_NUDIX"/>
</dbReference>
<keyword evidence="5" id="KW-0479">Metal-binding</keyword>
<evidence type="ECO:0000256" key="6">
    <source>
        <dbReference type="ARBA" id="ARBA00022801"/>
    </source>
</evidence>
<evidence type="ECO:0000256" key="9">
    <source>
        <dbReference type="SAM" id="MobiDB-lite"/>
    </source>
</evidence>
<dbReference type="InterPro" id="IPR036189">
    <property type="entry name" value="DCP2_BoxA_sf"/>
</dbReference>
<dbReference type="InterPro" id="IPR015797">
    <property type="entry name" value="NUDIX_hydrolase-like_dom_sf"/>
</dbReference>
<dbReference type="SUPFAM" id="SSF55811">
    <property type="entry name" value="Nudix"/>
    <property type="match status" value="1"/>
</dbReference>
<evidence type="ECO:0000313" key="11">
    <source>
        <dbReference type="EMBL" id="KAL2282647.1"/>
    </source>
</evidence>
<evidence type="ECO:0000256" key="1">
    <source>
        <dbReference type="ARBA" id="ARBA00001936"/>
    </source>
</evidence>
<sequence length="847" mass="93210">MDASRTTLEDWLDELCARFLNNLPKEELQEFSRIGMHLEEAQWFYEDFIRPQNPTTLPNLRIRDFSLRILQHCPVTSIASLDILEKAYDNWVAYKKRIPVRGLIMLNEAMDSAVLVKGWKSSANWSFPRGKINQEEDDLHCAIREVYEETGFNVEEAGLIPHNRKVKYFEQTIRDQHLRLYVIPNVPMDTYFEPRTRKEISKIQWYKLVDLPGRVKKKQAQDNATGPNASKFYMVAPFMEPLNRWIKQELKKKDKIRSSRRTGPALQAEIDEIMTEEEGAATETRTDLPPPSDAKDHVHEAATRELHGLLKIQPQAQAPQPGPPELPQDRGQALLAMLQQQRDAPGDNQAGRAQFGVYIPHTPMDHVQNVAPIPQNPHHNHSSHRLPPYQPAHHPFPSQPDMNNQLLSVLGAAGGPARPGLQQGQAAYQQPQVQPTPNSVNQPSLIHPQPLPRQANHLLANALGPNTTSANRTGQMNQQANMWPQFAAGMALPQHNVSNSRQPPAPLDNTRQALLDAFKKDTAPTQQPAQQSPSSQQCVQGAQRPKQQPTAQNLASLASTYPPGQHGLQSAQIPTNGSPQIAAAQAALRPSNVPESQRNALLGIFKQAAASSPPRQGAQLNLKENSSPKPQQQLPALFGAGSSAAQVNSGSTQANLGLPYGAPYGAQYVAVRPREGDQRSPQPPTQPVPVPQATENIGRVPHNNFMASLPYSGTSQLGQSTAQGGMPSLPNIIQQHQAADPQQLQKLMSLFSRPSPTPTSTHVPPPSVYHPVPANSSKEPALFNMGRLAAQLPNTSSHLFPHGTSQGMDETTGSASLSRRGSQQAPISPENEKFLLNYLKTVSSSAK</sequence>
<feature type="region of interest" description="Disordered" evidence="9">
    <location>
        <begin position="794"/>
        <end position="831"/>
    </location>
</feature>
<evidence type="ECO:0000256" key="7">
    <source>
        <dbReference type="ARBA" id="ARBA00022884"/>
    </source>
</evidence>
<dbReference type="SMART" id="SM01125">
    <property type="entry name" value="DCP2"/>
    <property type="match status" value="1"/>
</dbReference>
<gene>
    <name evidence="11" type="ORF">FJTKL_10492</name>
</gene>
<feature type="compositionally biased region" description="Low complexity" evidence="9">
    <location>
        <begin position="523"/>
        <end position="537"/>
    </location>
</feature>
<feature type="compositionally biased region" description="Low complexity" evidence="9">
    <location>
        <begin position="415"/>
        <end position="437"/>
    </location>
</feature>
<evidence type="ECO:0000256" key="4">
    <source>
        <dbReference type="ARBA" id="ARBA00022490"/>
    </source>
</evidence>
<evidence type="ECO:0000256" key="5">
    <source>
        <dbReference type="ARBA" id="ARBA00022723"/>
    </source>
</evidence>
<feature type="region of interest" description="Disordered" evidence="9">
    <location>
        <begin position="522"/>
        <end position="551"/>
    </location>
</feature>
<organism evidence="11 12">
    <name type="scientific">Diaporthe vaccinii</name>
    <dbReference type="NCBI Taxonomy" id="105482"/>
    <lineage>
        <taxon>Eukaryota</taxon>
        <taxon>Fungi</taxon>
        <taxon>Dikarya</taxon>
        <taxon>Ascomycota</taxon>
        <taxon>Pezizomycotina</taxon>
        <taxon>Sordariomycetes</taxon>
        <taxon>Sordariomycetidae</taxon>
        <taxon>Diaporthales</taxon>
        <taxon>Diaporthaceae</taxon>
        <taxon>Diaporthe</taxon>
        <taxon>Diaporthe eres species complex</taxon>
    </lineage>
</organism>
<dbReference type="SUPFAM" id="SSF140586">
    <property type="entry name" value="Dcp2 domain-like"/>
    <property type="match status" value="1"/>
</dbReference>
<feature type="compositionally biased region" description="Polar residues" evidence="9">
    <location>
        <begin position="794"/>
        <end position="826"/>
    </location>
</feature>
<evidence type="ECO:0000256" key="8">
    <source>
        <dbReference type="ARBA" id="ARBA00023211"/>
    </source>
</evidence>
<feature type="domain" description="Nudix hydrolase" evidence="10">
    <location>
        <begin position="96"/>
        <end position="234"/>
    </location>
</feature>
<evidence type="ECO:0000256" key="3">
    <source>
        <dbReference type="ARBA" id="ARBA00005279"/>
    </source>
</evidence>
<dbReference type="Gene3D" id="3.90.79.10">
    <property type="entry name" value="Nucleoside Triphosphate Pyrophosphohydrolase"/>
    <property type="match status" value="1"/>
</dbReference>
<protein>
    <recommendedName>
        <fullName evidence="10">Nudix hydrolase domain-containing protein</fullName>
    </recommendedName>
</protein>
<keyword evidence="4" id="KW-0963">Cytoplasm</keyword>
<dbReference type="CDD" id="cd03672">
    <property type="entry name" value="NUDIX_Dcp2p_Nudt20"/>
    <property type="match status" value="1"/>
</dbReference>
<comment type="cofactor">
    <cofactor evidence="1">
        <name>Mn(2+)</name>
        <dbReference type="ChEBI" id="CHEBI:29035"/>
    </cofactor>
</comment>
<feature type="compositionally biased region" description="Pro residues" evidence="9">
    <location>
        <begin position="681"/>
        <end position="690"/>
    </location>
</feature>
<dbReference type="Gene3D" id="1.10.10.1050">
    <property type="entry name" value="Dcp2, box A domain"/>
    <property type="match status" value="1"/>
</dbReference>
<dbReference type="EMBL" id="JBAWTH010000048">
    <property type="protein sequence ID" value="KAL2282647.1"/>
    <property type="molecule type" value="Genomic_DNA"/>
</dbReference>
<feature type="region of interest" description="Disordered" evidence="9">
    <location>
        <begin position="413"/>
        <end position="440"/>
    </location>
</feature>
<name>A0ABR4EJM1_9PEZI</name>
<feature type="region of interest" description="Disordered" evidence="9">
    <location>
        <begin position="609"/>
        <end position="635"/>
    </location>
</feature>
<comment type="subcellular location">
    <subcellularLocation>
        <location evidence="2">Cytoplasm</location>
    </subcellularLocation>
</comment>
<evidence type="ECO:0000313" key="12">
    <source>
        <dbReference type="Proteomes" id="UP001600888"/>
    </source>
</evidence>
<keyword evidence="6" id="KW-0378">Hydrolase</keyword>
<keyword evidence="7" id="KW-0694">RNA-binding</keyword>
<proteinExistence type="inferred from homology"/>
<evidence type="ECO:0000256" key="2">
    <source>
        <dbReference type="ARBA" id="ARBA00004496"/>
    </source>
</evidence>
<dbReference type="InterPro" id="IPR020084">
    <property type="entry name" value="NUDIX_hydrolase_CS"/>
</dbReference>
<comment type="caution">
    <text evidence="11">The sequence shown here is derived from an EMBL/GenBank/DDBJ whole genome shotgun (WGS) entry which is preliminary data.</text>
</comment>
<dbReference type="Pfam" id="PF05026">
    <property type="entry name" value="DCP2"/>
    <property type="match status" value="1"/>
</dbReference>
<dbReference type="InterPro" id="IPR000086">
    <property type="entry name" value="NUDIX_hydrolase_dom"/>
</dbReference>
<dbReference type="PANTHER" id="PTHR23114:SF17">
    <property type="entry name" value="M7GPPPN-MRNA HYDROLASE"/>
    <property type="match status" value="1"/>
</dbReference>
<comment type="similarity">
    <text evidence="3">Belongs to the Nudix hydrolase family. DCP2 subfamily.</text>
</comment>
<dbReference type="Proteomes" id="UP001600888">
    <property type="component" value="Unassembled WGS sequence"/>
</dbReference>
<keyword evidence="12" id="KW-1185">Reference proteome</keyword>
<dbReference type="Pfam" id="PF00293">
    <property type="entry name" value="NUDIX"/>
    <property type="match status" value="1"/>
</dbReference>
<dbReference type="PROSITE" id="PS00893">
    <property type="entry name" value="NUDIX_BOX"/>
    <property type="match status" value="1"/>
</dbReference>
<dbReference type="PANTHER" id="PTHR23114">
    <property type="entry name" value="M7GPPPN-MRNA HYDROLASE"/>
    <property type="match status" value="1"/>
</dbReference>
<accession>A0ABR4EJM1</accession>
<evidence type="ECO:0000259" key="10">
    <source>
        <dbReference type="PROSITE" id="PS51462"/>
    </source>
</evidence>